<keyword evidence="7" id="KW-0653">Protein transport</keyword>
<feature type="non-terminal residue" evidence="12">
    <location>
        <position position="297"/>
    </location>
</feature>
<dbReference type="InterPro" id="IPR012908">
    <property type="entry name" value="PGAP1-ab_dom-like"/>
</dbReference>
<evidence type="ECO:0000256" key="5">
    <source>
        <dbReference type="ARBA" id="ARBA00022801"/>
    </source>
</evidence>
<evidence type="ECO:0000256" key="10">
    <source>
        <dbReference type="SAM" id="Phobius"/>
    </source>
</evidence>
<feature type="domain" description="GPI inositol-deacylase PGAP1-like alpha/beta" evidence="11">
    <location>
        <begin position="149"/>
        <end position="292"/>
    </location>
</feature>
<evidence type="ECO:0000313" key="13">
    <source>
        <dbReference type="Proteomes" id="UP001054857"/>
    </source>
</evidence>
<evidence type="ECO:0000256" key="7">
    <source>
        <dbReference type="ARBA" id="ARBA00022927"/>
    </source>
</evidence>
<dbReference type="GO" id="GO:0015031">
    <property type="term" value="P:protein transport"/>
    <property type="evidence" value="ECO:0007669"/>
    <property type="project" value="UniProtKB-KW"/>
</dbReference>
<proteinExistence type="inferred from homology"/>
<dbReference type="EMBL" id="BMAR01000059">
    <property type="protein sequence ID" value="GFR52175.1"/>
    <property type="molecule type" value="Genomic_DNA"/>
</dbReference>
<keyword evidence="3" id="KW-0813">Transport</keyword>
<gene>
    <name evidence="12" type="ORF">Agub_g14711</name>
</gene>
<comment type="similarity">
    <text evidence="2">Belongs to the GPI inositol-deacylase family.</text>
</comment>
<dbReference type="GO" id="GO:0005789">
    <property type="term" value="C:endoplasmic reticulum membrane"/>
    <property type="evidence" value="ECO:0007669"/>
    <property type="project" value="UniProtKB-SubCell"/>
</dbReference>
<dbReference type="Pfam" id="PF07819">
    <property type="entry name" value="PGAP1"/>
    <property type="match status" value="1"/>
</dbReference>
<keyword evidence="13" id="KW-1185">Reference proteome</keyword>
<evidence type="ECO:0000256" key="9">
    <source>
        <dbReference type="ARBA" id="ARBA00023136"/>
    </source>
</evidence>
<comment type="caution">
    <text evidence="12">The sequence shown here is derived from an EMBL/GenBank/DDBJ whole genome shotgun (WGS) entry which is preliminary data.</text>
</comment>
<dbReference type="AlphaFoldDB" id="A0AAD3HTM7"/>
<dbReference type="InterPro" id="IPR039529">
    <property type="entry name" value="PGAP1/BST1"/>
</dbReference>
<evidence type="ECO:0000256" key="6">
    <source>
        <dbReference type="ARBA" id="ARBA00022824"/>
    </source>
</evidence>
<organism evidence="12 13">
    <name type="scientific">Astrephomene gubernaculifera</name>
    <dbReference type="NCBI Taxonomy" id="47775"/>
    <lineage>
        <taxon>Eukaryota</taxon>
        <taxon>Viridiplantae</taxon>
        <taxon>Chlorophyta</taxon>
        <taxon>core chlorophytes</taxon>
        <taxon>Chlorophyceae</taxon>
        <taxon>CS clade</taxon>
        <taxon>Chlamydomonadales</taxon>
        <taxon>Astrephomenaceae</taxon>
        <taxon>Astrephomene</taxon>
    </lineage>
</organism>
<evidence type="ECO:0000313" key="12">
    <source>
        <dbReference type="EMBL" id="GFR52175.1"/>
    </source>
</evidence>
<dbReference type="GO" id="GO:0050185">
    <property type="term" value="F:phosphatidylinositol deacylase activity"/>
    <property type="evidence" value="ECO:0007669"/>
    <property type="project" value="TreeGrafter"/>
</dbReference>
<keyword evidence="6" id="KW-0256">Endoplasmic reticulum</keyword>
<feature type="transmembrane region" description="Helical" evidence="10">
    <location>
        <begin position="12"/>
        <end position="32"/>
    </location>
</feature>
<keyword evidence="9 10" id="KW-0472">Membrane</keyword>
<evidence type="ECO:0000256" key="4">
    <source>
        <dbReference type="ARBA" id="ARBA00022692"/>
    </source>
</evidence>
<comment type="subcellular location">
    <subcellularLocation>
        <location evidence="1">Endoplasmic reticulum membrane</location>
        <topology evidence="1">Multi-pass membrane protein</topology>
    </subcellularLocation>
</comment>
<evidence type="ECO:0000256" key="2">
    <source>
        <dbReference type="ARBA" id="ARBA00006931"/>
    </source>
</evidence>
<protein>
    <recommendedName>
        <fullName evidence="11">GPI inositol-deacylase PGAP1-like alpha/beta domain-containing protein</fullName>
    </recommendedName>
</protein>
<dbReference type="GO" id="GO:0006505">
    <property type="term" value="P:GPI anchor metabolic process"/>
    <property type="evidence" value="ECO:0007669"/>
    <property type="project" value="TreeGrafter"/>
</dbReference>
<name>A0AAD3HTM7_9CHLO</name>
<keyword evidence="5" id="KW-0378">Hydrolase</keyword>
<keyword evidence="8 10" id="KW-1133">Transmembrane helix</keyword>
<keyword evidence="4 10" id="KW-0812">Transmembrane</keyword>
<reference evidence="12 13" key="1">
    <citation type="journal article" date="2021" name="Sci. Rep.">
        <title>Genome sequencing of the multicellular alga Astrephomene provides insights into convergent evolution of germ-soma differentiation.</title>
        <authorList>
            <person name="Yamashita S."/>
            <person name="Yamamoto K."/>
            <person name="Matsuzaki R."/>
            <person name="Suzuki S."/>
            <person name="Yamaguchi H."/>
            <person name="Hirooka S."/>
            <person name="Minakuchi Y."/>
            <person name="Miyagishima S."/>
            <person name="Kawachi M."/>
            <person name="Toyoda A."/>
            <person name="Nozaki H."/>
        </authorList>
    </citation>
    <scope>NUCLEOTIDE SEQUENCE [LARGE SCALE GENOMIC DNA]</scope>
    <source>
        <strain evidence="12 13">NIES-4017</strain>
    </source>
</reference>
<sequence>MLQPRRRGAWAMAIALAATAGLLLWCAFHLHYDVLRSQQACDTTYMYPLYKRVDMPTDILDKDVAITGNSLAADGYAHDPQYRRHQQEQQSTQVELPPWAQDVAEAAGRLKAAAGALSQVQYGLWRYIEDDKTSPGSQGASGGSARLALPVLFIPGHGGSHEMARSLASETARQLSRQLAASPLGPATAASAAASLDWFLLGLEGEWSAFEGATLEAQVRFTLAAMRYIARTYNITTAGESNSNSISSSSNSISISSSNAAAVAPRPPRARQLHPGMLVVGHSMGGVVAADAVARAA</sequence>
<dbReference type="PANTHER" id="PTHR15495:SF7">
    <property type="entry name" value="GPI INOSITOL-DEACYLASE"/>
    <property type="match status" value="1"/>
</dbReference>
<dbReference type="InterPro" id="IPR029058">
    <property type="entry name" value="AB_hydrolase_fold"/>
</dbReference>
<accession>A0AAD3HTM7</accession>
<dbReference type="GO" id="GO:0006888">
    <property type="term" value="P:endoplasmic reticulum to Golgi vesicle-mediated transport"/>
    <property type="evidence" value="ECO:0007669"/>
    <property type="project" value="TreeGrafter"/>
</dbReference>
<evidence type="ECO:0000256" key="3">
    <source>
        <dbReference type="ARBA" id="ARBA00022448"/>
    </source>
</evidence>
<dbReference type="Proteomes" id="UP001054857">
    <property type="component" value="Unassembled WGS sequence"/>
</dbReference>
<dbReference type="PANTHER" id="PTHR15495">
    <property type="entry name" value="NEGATIVE REGULATOR OF VESICLE FORMATION-RELATED"/>
    <property type="match status" value="1"/>
</dbReference>
<evidence type="ECO:0000256" key="1">
    <source>
        <dbReference type="ARBA" id="ARBA00004477"/>
    </source>
</evidence>
<dbReference type="SUPFAM" id="SSF53474">
    <property type="entry name" value="alpha/beta-Hydrolases"/>
    <property type="match status" value="1"/>
</dbReference>
<evidence type="ECO:0000259" key="11">
    <source>
        <dbReference type="Pfam" id="PF07819"/>
    </source>
</evidence>
<evidence type="ECO:0000256" key="8">
    <source>
        <dbReference type="ARBA" id="ARBA00022989"/>
    </source>
</evidence>